<dbReference type="Gene3D" id="2.60.120.260">
    <property type="entry name" value="Galactose-binding domain-like"/>
    <property type="match status" value="1"/>
</dbReference>
<dbReference type="STRING" id="1313296.SAMN05661091_3028"/>
<dbReference type="Pfam" id="PF13472">
    <property type="entry name" value="Lipase_GDSL_2"/>
    <property type="match status" value="1"/>
</dbReference>
<protein>
    <submittedName>
        <fullName evidence="2">Lysophospholipase L1 and related esterases</fullName>
    </submittedName>
</protein>
<dbReference type="AlphaFoldDB" id="A0A1X7HF56"/>
<name>A0A1X7HF56_9BACL</name>
<reference evidence="2 3" key="1">
    <citation type="submission" date="2017-04" db="EMBL/GenBank/DDBJ databases">
        <authorList>
            <person name="Afonso C.L."/>
            <person name="Miller P.J."/>
            <person name="Scott M.A."/>
            <person name="Spackman E."/>
            <person name="Goraichik I."/>
            <person name="Dimitrov K.M."/>
            <person name="Suarez D.L."/>
            <person name="Swayne D.E."/>
        </authorList>
    </citation>
    <scope>NUCLEOTIDE SEQUENCE [LARGE SCALE GENOMIC DNA]</scope>
    <source>
        <strain evidence="2 3">N3/975</strain>
    </source>
</reference>
<dbReference type="Proteomes" id="UP000192940">
    <property type="component" value="Chromosome I"/>
</dbReference>
<keyword evidence="3" id="KW-1185">Reference proteome</keyword>
<proteinExistence type="predicted"/>
<gene>
    <name evidence="2" type="ORF">SAMN05661091_3028</name>
</gene>
<dbReference type="EMBL" id="LT840184">
    <property type="protein sequence ID" value="SMF85504.1"/>
    <property type="molecule type" value="Genomic_DNA"/>
</dbReference>
<dbReference type="PANTHER" id="PTHR34407">
    <property type="entry name" value="EXPRESSED PROTEIN"/>
    <property type="match status" value="1"/>
</dbReference>
<dbReference type="SUPFAM" id="SSF52266">
    <property type="entry name" value="SGNH hydrolase"/>
    <property type="match status" value="1"/>
</dbReference>
<accession>A0A1X7HF56</accession>
<organism evidence="2 3">
    <name type="scientific">Paenibacillus uliginis N3/975</name>
    <dbReference type="NCBI Taxonomy" id="1313296"/>
    <lineage>
        <taxon>Bacteria</taxon>
        <taxon>Bacillati</taxon>
        <taxon>Bacillota</taxon>
        <taxon>Bacilli</taxon>
        <taxon>Bacillales</taxon>
        <taxon>Paenibacillaceae</taxon>
        <taxon>Paenibacillus</taxon>
    </lineage>
</organism>
<feature type="domain" description="SGNH hydrolase-type esterase" evidence="1">
    <location>
        <begin position="40"/>
        <end position="210"/>
    </location>
</feature>
<dbReference type="InterPro" id="IPR036514">
    <property type="entry name" value="SGNH_hydro_sf"/>
</dbReference>
<dbReference type="InterPro" id="IPR013830">
    <property type="entry name" value="SGNH_hydro"/>
</dbReference>
<evidence type="ECO:0000313" key="2">
    <source>
        <dbReference type="EMBL" id="SMF85504.1"/>
    </source>
</evidence>
<evidence type="ECO:0000259" key="1">
    <source>
        <dbReference type="Pfam" id="PF13472"/>
    </source>
</evidence>
<evidence type="ECO:0000313" key="3">
    <source>
        <dbReference type="Proteomes" id="UP000192940"/>
    </source>
</evidence>
<sequence>MRSGEVAMKEFFPRRGLPNVIQKLENGETVTIVYFGGSNTRSEGYRVMTADWLRGQYPNADIRSVNAGISGTGSDLGCARLETDVLRHQPDLVFVEFVGNDSGVPESKARIEGIVRQIRKRSRFIDILFVYTVKERDLTLFQSGEYQKGALMQEEVADYYGIPSIHLGVAVSQLVSDGKLIFTSKADVSIPGAVIFTHDSIHPTIPEGHQIYTDTITRSFEKMSELRDRVGKVEHHLPQDPLVPANPWEYATMLPLDSLTLFSAGWSYMTPDNFALVREYDWLFPGLWRAVDPGEAISVQFEGTHIGLFDIGGPDSGRLKVSVDGGEPFLIDRFTPYNDHNRNQYVFLPELPNGKHTVRFEVDNEKTDKAAVFEAGGNERSMEHIRQHPAWYDQTVIQLGKLLLVQPPL</sequence>
<dbReference type="PANTHER" id="PTHR34407:SF1">
    <property type="entry name" value="SGNH HYDROLASE-TYPE ESTERASE DOMAIN-CONTAINING PROTEIN"/>
    <property type="match status" value="1"/>
</dbReference>
<dbReference type="Gene3D" id="3.40.50.1110">
    <property type="entry name" value="SGNH hydrolase"/>
    <property type="match status" value="1"/>
</dbReference>